<feature type="transmembrane region" description="Helical" evidence="7">
    <location>
        <begin position="96"/>
        <end position="117"/>
    </location>
</feature>
<dbReference type="GO" id="GO:0043529">
    <property type="term" value="C:GET complex"/>
    <property type="evidence" value="ECO:0007669"/>
    <property type="project" value="TreeGrafter"/>
</dbReference>
<geneLocation type="mitochondrion" evidence="10"/>
<evidence type="ECO:0000256" key="6">
    <source>
        <dbReference type="ARBA" id="ARBA00023136"/>
    </source>
</evidence>
<dbReference type="EMBL" id="OVEO01000012">
    <property type="protein sequence ID" value="SPQ99795.1"/>
    <property type="molecule type" value="Genomic_DNA"/>
</dbReference>
<dbReference type="EMBL" id="CDSF01000155">
    <property type="protein sequence ID" value="CEP03840.1"/>
    <property type="molecule type" value="Genomic_DNA"/>
</dbReference>
<evidence type="ECO:0000313" key="10">
    <source>
        <dbReference type="EMBL" id="SPQ99795.1"/>
    </source>
</evidence>
<evidence type="ECO:0000256" key="3">
    <source>
        <dbReference type="ARBA" id="ARBA00022692"/>
    </source>
</evidence>
<evidence type="ECO:0000313" key="9">
    <source>
        <dbReference type="EMBL" id="CEP03840.1"/>
    </source>
</evidence>
<evidence type="ECO:0000256" key="2">
    <source>
        <dbReference type="ARBA" id="ARBA00010799"/>
    </source>
</evidence>
<proteinExistence type="inferred from homology"/>
<accession>A0A0G4J8E0</accession>
<dbReference type="GO" id="GO:0043495">
    <property type="term" value="F:protein-membrane adaptor activity"/>
    <property type="evidence" value="ECO:0007669"/>
    <property type="project" value="TreeGrafter"/>
</dbReference>
<dbReference type="Proteomes" id="UP000039324">
    <property type="component" value="Unassembled WGS sequence"/>
</dbReference>
<sequence>MLWLFVFVFVAVVPVVVRRALRLWDGTSRGAPASSSSSTLAGLLAQRHAWRQEAARLNTPASFVEYAKLQRRIDKLQVEIDALQEKVPARKPGAPMASSIVASVPVAVALAVLAGVFRSANVGYIPPSLLVPPESAPYPIGIVSWIVICNRVWASIAHVGQRASQAGCCL</sequence>
<dbReference type="PANTHER" id="PTHR42650:SF1">
    <property type="entry name" value="GUIDED ENTRY OF TAIL-ANCHORED PROTEINS FACTOR 1"/>
    <property type="match status" value="1"/>
</dbReference>
<evidence type="ECO:0000313" key="12">
    <source>
        <dbReference type="Proteomes" id="UP000290189"/>
    </source>
</evidence>
<dbReference type="PANTHER" id="PTHR42650">
    <property type="entry name" value="TAIL-ANCHORED PROTEIN INSERTION RECEPTOR WRB"/>
    <property type="match status" value="1"/>
</dbReference>
<keyword evidence="8" id="KW-0732">Signal</keyword>
<gene>
    <name evidence="9" type="ORF">PBRA_003447</name>
    <name evidence="10" type="ORF">PLBR_LOCUS7010</name>
</gene>
<reference evidence="9 11" key="1">
    <citation type="submission" date="2015-02" db="EMBL/GenBank/DDBJ databases">
        <authorList>
            <person name="Chooi Y.-H."/>
        </authorList>
    </citation>
    <scope>NUCLEOTIDE SEQUENCE [LARGE SCALE GENOMIC DNA]</scope>
    <source>
        <strain evidence="9">E3</strain>
    </source>
</reference>
<organism evidence="9 11">
    <name type="scientific">Plasmodiophora brassicae</name>
    <name type="common">Clubroot disease agent</name>
    <dbReference type="NCBI Taxonomy" id="37360"/>
    <lineage>
        <taxon>Eukaryota</taxon>
        <taxon>Sar</taxon>
        <taxon>Rhizaria</taxon>
        <taxon>Endomyxa</taxon>
        <taxon>Phytomyxea</taxon>
        <taxon>Plasmodiophorida</taxon>
        <taxon>Plasmodiophoridae</taxon>
        <taxon>Plasmodiophora</taxon>
    </lineage>
</organism>
<dbReference type="InterPro" id="IPR028945">
    <property type="entry name" value="Get1"/>
</dbReference>
<reference evidence="10 12" key="2">
    <citation type="submission" date="2018-03" db="EMBL/GenBank/DDBJ databases">
        <authorList>
            <person name="Fogelqvist J."/>
        </authorList>
    </citation>
    <scope>NUCLEOTIDE SEQUENCE [LARGE SCALE GENOMIC DNA]</scope>
</reference>
<keyword evidence="4" id="KW-0256">Endoplasmic reticulum</keyword>
<evidence type="ECO:0000313" key="11">
    <source>
        <dbReference type="Proteomes" id="UP000039324"/>
    </source>
</evidence>
<keyword evidence="10" id="KW-0496">Mitochondrion</keyword>
<keyword evidence="5 7" id="KW-1133">Transmembrane helix</keyword>
<feature type="chain" id="PRO_5035990873" description="Tryptophan-rich basic protein" evidence="8">
    <location>
        <begin position="19"/>
        <end position="170"/>
    </location>
</feature>
<keyword evidence="6 7" id="KW-0472">Membrane</keyword>
<keyword evidence="3 7" id="KW-0812">Transmembrane</keyword>
<dbReference type="OrthoDB" id="69461at2759"/>
<dbReference type="AlphaFoldDB" id="A0A0G4J8E0"/>
<comment type="similarity">
    <text evidence="2">Belongs to the WRB/GET1 family.</text>
</comment>
<evidence type="ECO:0000256" key="1">
    <source>
        <dbReference type="ARBA" id="ARBA00004586"/>
    </source>
</evidence>
<dbReference type="GO" id="GO:0005789">
    <property type="term" value="C:endoplasmic reticulum membrane"/>
    <property type="evidence" value="ECO:0007669"/>
    <property type="project" value="UniProtKB-SubCell"/>
</dbReference>
<evidence type="ECO:0008006" key="13">
    <source>
        <dbReference type="Google" id="ProtNLM"/>
    </source>
</evidence>
<protein>
    <recommendedName>
        <fullName evidence="13">Tryptophan-rich basic protein</fullName>
    </recommendedName>
</protein>
<dbReference type="Pfam" id="PF04420">
    <property type="entry name" value="CHD5"/>
    <property type="match status" value="1"/>
</dbReference>
<dbReference type="Proteomes" id="UP000290189">
    <property type="component" value="Unassembled WGS sequence"/>
</dbReference>
<evidence type="ECO:0000256" key="7">
    <source>
        <dbReference type="SAM" id="Phobius"/>
    </source>
</evidence>
<dbReference type="GO" id="GO:0071816">
    <property type="term" value="P:tail-anchored membrane protein insertion into ER membrane"/>
    <property type="evidence" value="ECO:0007669"/>
    <property type="project" value="InterPro"/>
</dbReference>
<comment type="subcellular location">
    <subcellularLocation>
        <location evidence="1">Endoplasmic reticulum membrane</location>
    </subcellularLocation>
</comment>
<name>A0A0G4J8E0_PLABS</name>
<evidence type="ECO:0000256" key="8">
    <source>
        <dbReference type="SAM" id="SignalP"/>
    </source>
</evidence>
<keyword evidence="11" id="KW-1185">Reference proteome</keyword>
<evidence type="ECO:0000256" key="5">
    <source>
        <dbReference type="ARBA" id="ARBA00022989"/>
    </source>
</evidence>
<feature type="signal peptide" evidence="8">
    <location>
        <begin position="1"/>
        <end position="18"/>
    </location>
</feature>
<evidence type="ECO:0000256" key="4">
    <source>
        <dbReference type="ARBA" id="ARBA00022824"/>
    </source>
</evidence>